<dbReference type="Gene3D" id="1.20.970.10">
    <property type="entry name" value="Transferase, Pyrimidine Nucleoside Phosphorylase, Chain C"/>
    <property type="match status" value="1"/>
</dbReference>
<sequence length="360" mass="39252">MSEQQLFSATEAQEVMRSVIQRIATGPTLSKDIEQEEARIGMRAILEGVVDPVQATVFLIALRMKRETDDENRGILSGIQDLTNRVVADVDEVVDIADPFNGYNRTLPIAPFLAPLLAELGVPAFSQGLETVTPKFGFTHRQILREAGVNVDLSVEEAAAQLSDPAKGWAYLDQSQSSPLLHKLVPLRNQLIKRTVITTAETLTHPIKGREKSHLMTGYVHKPYARIYAMLVRHAGFDSALLVRGVEGGVTSSLRQSSTTYQFVGDQEEVAVEVNPEELDIQHDLRAPAIPVGVEGNLEISKRAAESGIATLQGEEGISMDALMLSATLVLQHLGRCESLERGAEEVRDVLSSGRAAGRL</sequence>
<protein>
    <submittedName>
        <fullName evidence="6">Anthranilate phosphoribosyltransferase</fullName>
    </submittedName>
</protein>
<evidence type="ECO:0000259" key="4">
    <source>
        <dbReference type="Pfam" id="PF00591"/>
    </source>
</evidence>
<keyword evidence="2" id="KW-0808">Transferase</keyword>
<evidence type="ECO:0000256" key="3">
    <source>
        <dbReference type="ARBA" id="ARBA00022822"/>
    </source>
</evidence>
<keyword evidence="1 6" id="KW-0328">Glycosyltransferase</keyword>
<dbReference type="GO" id="GO:0000162">
    <property type="term" value="P:L-tryptophan biosynthetic process"/>
    <property type="evidence" value="ECO:0007669"/>
    <property type="project" value="UniProtKB-KW"/>
</dbReference>
<feature type="domain" description="Glycosyl transferase family 3 N-terminal" evidence="5">
    <location>
        <begin position="18"/>
        <end position="75"/>
    </location>
</feature>
<accession>A0A8J6NY50</accession>
<dbReference type="SUPFAM" id="SSF52418">
    <property type="entry name" value="Nucleoside phosphorylase/phosphoribosyltransferase catalytic domain"/>
    <property type="match status" value="1"/>
</dbReference>
<dbReference type="Pfam" id="PF02885">
    <property type="entry name" value="Glycos_trans_3N"/>
    <property type="match status" value="1"/>
</dbReference>
<dbReference type="Gene3D" id="3.40.1030.10">
    <property type="entry name" value="Nucleoside phosphorylase/phosphoribosyltransferase catalytic domain"/>
    <property type="match status" value="1"/>
</dbReference>
<feature type="domain" description="Glycosyl transferase family 3" evidence="4">
    <location>
        <begin position="106"/>
        <end position="356"/>
    </location>
</feature>
<dbReference type="InterPro" id="IPR035902">
    <property type="entry name" value="Nuc_phospho_transferase"/>
</dbReference>
<dbReference type="GO" id="GO:0005829">
    <property type="term" value="C:cytosol"/>
    <property type="evidence" value="ECO:0007669"/>
    <property type="project" value="TreeGrafter"/>
</dbReference>
<reference evidence="6 7" key="1">
    <citation type="submission" date="2020-08" db="EMBL/GenBank/DDBJ databases">
        <title>Bridging the membrane lipid divide: bacteria of the FCB group superphylum have the potential to synthesize archaeal ether lipids.</title>
        <authorList>
            <person name="Villanueva L."/>
            <person name="Von Meijenfeldt F.A.B."/>
            <person name="Westbye A.B."/>
            <person name="Yadav S."/>
            <person name="Hopmans E.C."/>
            <person name="Dutilh B.E."/>
            <person name="Sinninghe Damste J.S."/>
        </authorList>
    </citation>
    <scope>NUCLEOTIDE SEQUENCE [LARGE SCALE GENOMIC DNA]</scope>
    <source>
        <strain evidence="6">NIOZ-UU100</strain>
    </source>
</reference>
<name>A0A8J6NY50_9GAMM</name>
<dbReference type="AlphaFoldDB" id="A0A8J6NY50"/>
<proteinExistence type="predicted"/>
<organism evidence="6 7">
    <name type="scientific">Candidatus Thiopontia autotrophica</name>
    <dbReference type="NCBI Taxonomy" id="2841688"/>
    <lineage>
        <taxon>Bacteria</taxon>
        <taxon>Pseudomonadati</taxon>
        <taxon>Pseudomonadota</taxon>
        <taxon>Gammaproteobacteria</taxon>
        <taxon>Candidatus Thiopontia</taxon>
    </lineage>
</organism>
<evidence type="ECO:0000259" key="5">
    <source>
        <dbReference type="Pfam" id="PF02885"/>
    </source>
</evidence>
<dbReference type="PANTHER" id="PTHR43285:SF2">
    <property type="entry name" value="ANTHRANILATE PHOSPHORIBOSYLTRANSFERASE"/>
    <property type="match status" value="1"/>
</dbReference>
<evidence type="ECO:0000256" key="2">
    <source>
        <dbReference type="ARBA" id="ARBA00022679"/>
    </source>
</evidence>
<evidence type="ECO:0000256" key="1">
    <source>
        <dbReference type="ARBA" id="ARBA00022676"/>
    </source>
</evidence>
<dbReference type="SUPFAM" id="SSF47648">
    <property type="entry name" value="Nucleoside phosphorylase/phosphoribosyltransferase N-terminal domain"/>
    <property type="match status" value="1"/>
</dbReference>
<dbReference type="InterPro" id="IPR000312">
    <property type="entry name" value="Glycosyl_Trfase_fam3"/>
</dbReference>
<keyword evidence="3" id="KW-0822">Tryptophan biosynthesis</keyword>
<dbReference type="EMBL" id="JACNFK010000012">
    <property type="protein sequence ID" value="MBC8518918.1"/>
    <property type="molecule type" value="Genomic_DNA"/>
</dbReference>
<gene>
    <name evidence="6" type="ORF">H8D24_00730</name>
</gene>
<dbReference type="InterPro" id="IPR017459">
    <property type="entry name" value="Glycosyl_Trfase_fam3_N_dom"/>
</dbReference>
<comment type="caution">
    <text evidence="6">The sequence shown here is derived from an EMBL/GenBank/DDBJ whole genome shotgun (WGS) entry which is preliminary data.</text>
</comment>
<keyword evidence="3" id="KW-0057">Aromatic amino acid biosynthesis</keyword>
<dbReference type="GO" id="GO:0004048">
    <property type="term" value="F:anthranilate phosphoribosyltransferase activity"/>
    <property type="evidence" value="ECO:0007669"/>
    <property type="project" value="InterPro"/>
</dbReference>
<keyword evidence="3" id="KW-0028">Amino-acid biosynthesis</keyword>
<evidence type="ECO:0000313" key="6">
    <source>
        <dbReference type="EMBL" id="MBC8518918.1"/>
    </source>
</evidence>
<dbReference type="PANTHER" id="PTHR43285">
    <property type="entry name" value="ANTHRANILATE PHOSPHORIBOSYLTRANSFERASE"/>
    <property type="match status" value="1"/>
</dbReference>
<dbReference type="Proteomes" id="UP000654401">
    <property type="component" value="Unassembled WGS sequence"/>
</dbReference>
<dbReference type="InterPro" id="IPR036320">
    <property type="entry name" value="Glycosyl_Trfase_fam3_N_dom_sf"/>
</dbReference>
<dbReference type="Pfam" id="PF00591">
    <property type="entry name" value="Glycos_transf_3"/>
    <property type="match status" value="1"/>
</dbReference>
<evidence type="ECO:0000313" key="7">
    <source>
        <dbReference type="Proteomes" id="UP000654401"/>
    </source>
</evidence>
<dbReference type="InterPro" id="IPR005940">
    <property type="entry name" value="Anthranilate_Pribosyl_Tfrase"/>
</dbReference>